<dbReference type="AlphaFoldDB" id="A0A5B9EDA9"/>
<dbReference type="PIRSF" id="PIRSF038994">
    <property type="entry name" value="NagA"/>
    <property type="match status" value="1"/>
</dbReference>
<proteinExistence type="inferred from homology"/>
<evidence type="ECO:0000256" key="2">
    <source>
        <dbReference type="ARBA" id="ARBA00022723"/>
    </source>
</evidence>
<feature type="binding site" evidence="7">
    <location>
        <position position="134"/>
    </location>
    <ligand>
        <name>substrate</name>
    </ligand>
</feature>
<feature type="binding site" evidence="8">
    <location>
        <position position="189"/>
    </location>
    <ligand>
        <name>Zn(2+)</name>
        <dbReference type="ChEBI" id="CHEBI:29105"/>
    </ligand>
</feature>
<dbReference type="InterPro" id="IPR003764">
    <property type="entry name" value="GlcNAc_6-P_deAcase"/>
</dbReference>
<keyword evidence="2 8" id="KW-0479">Metal-binding</keyword>
<evidence type="ECO:0000313" key="10">
    <source>
        <dbReference type="EMBL" id="QEE29624.1"/>
    </source>
</evidence>
<dbReference type="PANTHER" id="PTHR11113">
    <property type="entry name" value="N-ACETYLGLUCOSAMINE-6-PHOSPHATE DEACETYLASE"/>
    <property type="match status" value="1"/>
</dbReference>
<feature type="binding site" evidence="8">
    <location>
        <position position="210"/>
    </location>
    <ligand>
        <name>Zn(2+)</name>
        <dbReference type="ChEBI" id="CHEBI:29105"/>
    </ligand>
</feature>
<evidence type="ECO:0000256" key="4">
    <source>
        <dbReference type="ARBA" id="ARBA00023277"/>
    </source>
</evidence>
<evidence type="ECO:0000256" key="3">
    <source>
        <dbReference type="ARBA" id="ARBA00022801"/>
    </source>
</evidence>
<dbReference type="InterPro" id="IPR032466">
    <property type="entry name" value="Metal_Hydrolase"/>
</dbReference>
<evidence type="ECO:0000256" key="8">
    <source>
        <dbReference type="PIRSR" id="PIRSR038994-3"/>
    </source>
</evidence>
<evidence type="ECO:0000256" key="5">
    <source>
        <dbReference type="PIRNR" id="PIRNR038994"/>
    </source>
</evidence>
<comment type="similarity">
    <text evidence="1 5">Belongs to the metallo-dependent hydrolases superfamily. NagA family.</text>
</comment>
<feature type="binding site" evidence="7">
    <location>
        <begin position="304"/>
        <end position="306"/>
    </location>
    <ligand>
        <name>substrate</name>
    </ligand>
</feature>
<dbReference type="InterPro" id="IPR011059">
    <property type="entry name" value="Metal-dep_hydrolase_composite"/>
</dbReference>
<sequence>MSGTPILGRDPSTGQCIRVLVENGTIASVEECEQTTDLWISAGLIDLQVNGYAGLDVNGEDVIPNTVIDLVQAMLATGVTCFAPTIITAPEATILRNLRAIADARKSDSHSAACIPFIHVEGPHISLVDGYRGAHSREFVRPPSLGEFERWQAASGGLVGLVTLSPHFDQSDEYISALVSRGVHVAIGHTHASPEQIRSAVDAGARLSTHLGNGVAQQIARHPNPIWSQLANDRLSASFIADSHHLPAETLKAMVRAKGLERSLLVSDTVALAGMPPGIYTAPVGGRVELSPSGRLSMEGTTTLAGAAIPLVHCIGEAVRMTGFSLPEVLSMATANPGRFARGRGLLQEGARADLIRFRWTREIAIHDVWLAGELVHQESA</sequence>
<evidence type="ECO:0000256" key="1">
    <source>
        <dbReference type="ARBA" id="ARBA00010716"/>
    </source>
</evidence>
<name>A0A5B9EDA9_9BACT</name>
<keyword evidence="11" id="KW-1185">Reference proteome</keyword>
<feature type="domain" description="Amidohydrolase-related" evidence="9">
    <location>
        <begin position="40"/>
        <end position="376"/>
    </location>
</feature>
<feature type="binding site" evidence="8">
    <location>
        <position position="121"/>
    </location>
    <ligand>
        <name>Zn(2+)</name>
        <dbReference type="ChEBI" id="CHEBI:29105"/>
    </ligand>
</feature>
<evidence type="ECO:0000259" key="9">
    <source>
        <dbReference type="Pfam" id="PF01979"/>
    </source>
</evidence>
<dbReference type="KEGG" id="talb:FTW19_17500"/>
<evidence type="ECO:0000313" key="11">
    <source>
        <dbReference type="Proteomes" id="UP000321820"/>
    </source>
</evidence>
<reference evidence="10 11" key="1">
    <citation type="submission" date="2019-08" db="EMBL/GenBank/DDBJ databases">
        <title>Complete genome sequence of Terriglobus albidus strain ORNL.</title>
        <authorList>
            <person name="Podar M."/>
        </authorList>
    </citation>
    <scope>NUCLEOTIDE SEQUENCE [LARGE SCALE GENOMIC DNA]</scope>
    <source>
        <strain evidence="10 11">ORNL</strain>
    </source>
</reference>
<dbReference type="Proteomes" id="UP000321820">
    <property type="component" value="Chromosome"/>
</dbReference>
<dbReference type="SUPFAM" id="SSF51556">
    <property type="entry name" value="Metallo-dependent hydrolases"/>
    <property type="match status" value="1"/>
</dbReference>
<dbReference type="Gene3D" id="3.20.20.140">
    <property type="entry name" value="Metal-dependent hydrolases"/>
    <property type="match status" value="1"/>
</dbReference>
<evidence type="ECO:0000256" key="7">
    <source>
        <dbReference type="PIRSR" id="PIRSR038994-2"/>
    </source>
</evidence>
<dbReference type="RefSeq" id="WP_147648816.1">
    <property type="nucleotide sequence ID" value="NZ_CP042806.1"/>
</dbReference>
<comment type="cofactor">
    <cofactor evidence="8">
        <name>a divalent metal cation</name>
        <dbReference type="ChEBI" id="CHEBI:60240"/>
    </cofactor>
    <text evidence="8">Binds 1 divalent metal cation per subunit.</text>
</comment>
<dbReference type="PANTHER" id="PTHR11113:SF14">
    <property type="entry name" value="N-ACETYLGLUCOSAMINE-6-PHOSPHATE DEACETYLASE"/>
    <property type="match status" value="1"/>
</dbReference>
<dbReference type="Pfam" id="PF01979">
    <property type="entry name" value="Amidohydro_1"/>
    <property type="match status" value="1"/>
</dbReference>
<keyword evidence="3 5" id="KW-0378">Hydrolase</keyword>
<accession>A0A5B9EDA9</accession>
<feature type="binding site" evidence="7">
    <location>
        <position position="245"/>
    </location>
    <ligand>
        <name>substrate</name>
    </ligand>
</feature>
<dbReference type="EMBL" id="CP042806">
    <property type="protein sequence ID" value="QEE29624.1"/>
    <property type="molecule type" value="Genomic_DNA"/>
</dbReference>
<gene>
    <name evidence="10" type="ORF">FTW19_17500</name>
</gene>
<dbReference type="GO" id="GO:0046872">
    <property type="term" value="F:metal ion binding"/>
    <property type="evidence" value="ECO:0007669"/>
    <property type="project" value="UniProtKB-KW"/>
</dbReference>
<evidence type="ECO:0000256" key="6">
    <source>
        <dbReference type="PIRSR" id="PIRSR038994-1"/>
    </source>
</evidence>
<keyword evidence="4 5" id="KW-0119">Carbohydrate metabolism</keyword>
<organism evidence="10 11">
    <name type="scientific">Terriglobus albidus</name>
    <dbReference type="NCBI Taxonomy" id="1592106"/>
    <lineage>
        <taxon>Bacteria</taxon>
        <taxon>Pseudomonadati</taxon>
        <taxon>Acidobacteriota</taxon>
        <taxon>Terriglobia</taxon>
        <taxon>Terriglobales</taxon>
        <taxon>Acidobacteriaceae</taxon>
        <taxon>Terriglobus</taxon>
    </lineage>
</organism>
<feature type="binding site" evidence="7">
    <location>
        <begin position="213"/>
        <end position="214"/>
    </location>
    <ligand>
        <name>substrate</name>
    </ligand>
</feature>
<dbReference type="OrthoDB" id="9776488at2"/>
<dbReference type="SUPFAM" id="SSF51338">
    <property type="entry name" value="Composite domain of metallo-dependent hydrolases"/>
    <property type="match status" value="1"/>
</dbReference>
<dbReference type="GO" id="GO:0006046">
    <property type="term" value="P:N-acetylglucosamine catabolic process"/>
    <property type="evidence" value="ECO:0007669"/>
    <property type="project" value="TreeGrafter"/>
</dbReference>
<protein>
    <submittedName>
        <fullName evidence="10">Amidohydrolase family protein</fullName>
    </submittedName>
</protein>
<feature type="binding site" evidence="7">
    <location>
        <position position="221"/>
    </location>
    <ligand>
        <name>substrate</name>
    </ligand>
</feature>
<dbReference type="GO" id="GO:0008448">
    <property type="term" value="F:N-acetylglucosamine-6-phosphate deacetylase activity"/>
    <property type="evidence" value="ECO:0007669"/>
    <property type="project" value="InterPro"/>
</dbReference>
<dbReference type="InterPro" id="IPR006680">
    <property type="entry name" value="Amidohydro-rel"/>
</dbReference>
<feature type="active site" description="Proton donor/acceptor" evidence="6">
    <location>
        <position position="268"/>
    </location>
</feature>